<sequence>MKTGYWLRRFALAYLLALAFITGGQLLRGRPPELAFTHGLLWALITAAVYLVGFAWRARRECAAFPEDG</sequence>
<keyword evidence="3" id="KW-1185">Reference proteome</keyword>
<proteinExistence type="predicted"/>
<dbReference type="Proteomes" id="UP001597425">
    <property type="component" value="Unassembled WGS sequence"/>
</dbReference>
<feature type="transmembrane region" description="Helical" evidence="1">
    <location>
        <begin position="39"/>
        <end position="56"/>
    </location>
</feature>
<keyword evidence="1" id="KW-0812">Transmembrane</keyword>
<organism evidence="2 3">
    <name type="scientific">Microbulbifer halophilus</name>
    <dbReference type="NCBI Taxonomy" id="453963"/>
    <lineage>
        <taxon>Bacteria</taxon>
        <taxon>Pseudomonadati</taxon>
        <taxon>Pseudomonadota</taxon>
        <taxon>Gammaproteobacteria</taxon>
        <taxon>Cellvibrionales</taxon>
        <taxon>Microbulbiferaceae</taxon>
        <taxon>Microbulbifer</taxon>
    </lineage>
</organism>
<evidence type="ECO:0000256" key="1">
    <source>
        <dbReference type="SAM" id="Phobius"/>
    </source>
</evidence>
<protein>
    <submittedName>
        <fullName evidence="2">Uncharacterized protein</fullName>
    </submittedName>
</protein>
<keyword evidence="1" id="KW-0472">Membrane</keyword>
<dbReference type="EMBL" id="JBHUJD010000020">
    <property type="protein sequence ID" value="MFD2311604.1"/>
    <property type="molecule type" value="Genomic_DNA"/>
</dbReference>
<keyword evidence="1" id="KW-1133">Transmembrane helix</keyword>
<comment type="caution">
    <text evidence="2">The sequence shown here is derived from an EMBL/GenBank/DDBJ whole genome shotgun (WGS) entry which is preliminary data.</text>
</comment>
<dbReference type="RefSeq" id="WP_265723389.1">
    <property type="nucleotide sequence ID" value="NZ_JAPIVK010000048.1"/>
</dbReference>
<reference evidence="3" key="1">
    <citation type="journal article" date="2019" name="Int. J. Syst. Evol. Microbiol.">
        <title>The Global Catalogue of Microorganisms (GCM) 10K type strain sequencing project: providing services to taxonomists for standard genome sequencing and annotation.</title>
        <authorList>
            <consortium name="The Broad Institute Genomics Platform"/>
            <consortium name="The Broad Institute Genome Sequencing Center for Infectious Disease"/>
            <person name="Wu L."/>
            <person name="Ma J."/>
        </authorList>
    </citation>
    <scope>NUCLEOTIDE SEQUENCE [LARGE SCALE GENOMIC DNA]</scope>
    <source>
        <strain evidence="3">KCTC 12848</strain>
    </source>
</reference>
<gene>
    <name evidence="2" type="ORF">ACFSKX_14340</name>
</gene>
<evidence type="ECO:0000313" key="3">
    <source>
        <dbReference type="Proteomes" id="UP001597425"/>
    </source>
</evidence>
<name>A0ABW5EE17_9GAMM</name>
<evidence type="ECO:0000313" key="2">
    <source>
        <dbReference type="EMBL" id="MFD2311604.1"/>
    </source>
</evidence>
<accession>A0ABW5EE17</accession>